<dbReference type="GO" id="GO:0009052">
    <property type="term" value="P:pentose-phosphate shunt, non-oxidative branch"/>
    <property type="evidence" value="ECO:0007669"/>
    <property type="project" value="UniProtKB-ARBA"/>
</dbReference>
<dbReference type="Gene3D" id="3.40.50.920">
    <property type="match status" value="1"/>
</dbReference>
<evidence type="ECO:0000256" key="7">
    <source>
        <dbReference type="ARBA" id="ARBA00022723"/>
    </source>
</evidence>
<dbReference type="Pfam" id="PF22613">
    <property type="entry name" value="Transketolase_C_1"/>
    <property type="match status" value="1"/>
</dbReference>
<evidence type="ECO:0000256" key="3">
    <source>
        <dbReference type="ARBA" id="ARBA00007131"/>
    </source>
</evidence>
<dbReference type="GO" id="GO:0046872">
    <property type="term" value="F:metal ion binding"/>
    <property type="evidence" value="ECO:0007669"/>
    <property type="project" value="UniProtKB-KW"/>
</dbReference>
<comment type="catalytic activity">
    <reaction evidence="10">
        <text>D-sedoheptulose 7-phosphate + D-glyceraldehyde 3-phosphate = aldehydo-D-ribose 5-phosphate + D-xylulose 5-phosphate</text>
        <dbReference type="Rhea" id="RHEA:10508"/>
        <dbReference type="ChEBI" id="CHEBI:57483"/>
        <dbReference type="ChEBI" id="CHEBI:57737"/>
        <dbReference type="ChEBI" id="CHEBI:58273"/>
        <dbReference type="ChEBI" id="CHEBI:59776"/>
        <dbReference type="EC" id="2.2.1.1"/>
    </reaction>
</comment>
<keyword evidence="20" id="KW-1185">Reference proteome</keyword>
<dbReference type="EMBL" id="CP042906">
    <property type="protein sequence ID" value="QEX16215.1"/>
    <property type="molecule type" value="Genomic_DNA"/>
</dbReference>
<dbReference type="Proteomes" id="UP000326202">
    <property type="component" value="Chromosome"/>
</dbReference>
<feature type="binding site" evidence="14">
    <location>
        <position position="236"/>
    </location>
    <ligand>
        <name>thiamine diphosphate</name>
        <dbReference type="ChEBI" id="CHEBI:58937"/>
    </ligand>
</feature>
<feature type="site" description="Important for catalytic activity" evidence="16">
    <location>
        <position position="312"/>
    </location>
</feature>
<feature type="binding site" evidence="13">
    <location>
        <position position="521"/>
    </location>
    <ligand>
        <name>substrate</name>
    </ligand>
</feature>
<dbReference type="CDD" id="cd07033">
    <property type="entry name" value="TPP_PYR_DXS_TK_like"/>
    <property type="match status" value="1"/>
</dbReference>
<proteinExistence type="inferred from homology"/>
<dbReference type="PANTHER" id="PTHR43522:SF2">
    <property type="entry name" value="TRANSKETOLASE 1-RELATED"/>
    <property type="match status" value="1"/>
</dbReference>
<comment type="similarity">
    <text evidence="3">Belongs to the transketolase family.</text>
</comment>
<feature type="binding site" evidence="13">
    <location>
        <position position="525"/>
    </location>
    <ligand>
        <name>substrate</name>
    </ligand>
</feature>
<evidence type="ECO:0000256" key="12">
    <source>
        <dbReference type="PIRSR" id="PIRSR605478-1"/>
    </source>
</evidence>
<feature type="binding site" evidence="15">
    <location>
        <position position="238"/>
    </location>
    <ligand>
        <name>Mg(2+)</name>
        <dbReference type="ChEBI" id="CHEBI:18420"/>
    </ligand>
</feature>
<dbReference type="OrthoDB" id="8732661at2"/>
<organism evidence="19 20">
    <name type="scientific">Hypericibacter terrae</name>
    <dbReference type="NCBI Taxonomy" id="2602015"/>
    <lineage>
        <taxon>Bacteria</taxon>
        <taxon>Pseudomonadati</taxon>
        <taxon>Pseudomonadota</taxon>
        <taxon>Alphaproteobacteria</taxon>
        <taxon>Rhodospirillales</taxon>
        <taxon>Dongiaceae</taxon>
        <taxon>Hypericibacter</taxon>
    </lineage>
</organism>
<protein>
    <recommendedName>
        <fullName evidence="5 11">Transketolase</fullName>
        <ecNumber evidence="5 11">2.2.1.1</ecNumber>
    </recommendedName>
</protein>
<dbReference type="Pfam" id="PF00456">
    <property type="entry name" value="Transketolase_N"/>
    <property type="match status" value="1"/>
</dbReference>
<feature type="binding site" evidence="13">
    <location>
        <position position="408"/>
    </location>
    <ligand>
        <name>substrate</name>
    </ligand>
</feature>
<dbReference type="InterPro" id="IPR029061">
    <property type="entry name" value="THDP-binding"/>
</dbReference>
<dbReference type="Gene3D" id="3.40.50.970">
    <property type="match status" value="2"/>
</dbReference>
<dbReference type="InterPro" id="IPR005474">
    <property type="entry name" value="Transketolase_N"/>
</dbReference>
<dbReference type="PANTHER" id="PTHR43522">
    <property type="entry name" value="TRANSKETOLASE"/>
    <property type="match status" value="1"/>
</dbReference>
<evidence type="ECO:0000256" key="14">
    <source>
        <dbReference type="PIRSR" id="PIRSR605478-3"/>
    </source>
</evidence>
<dbReference type="KEGG" id="htq:FRZ44_15070"/>
<dbReference type="Pfam" id="PF02779">
    <property type="entry name" value="Transket_pyr"/>
    <property type="match status" value="1"/>
</dbReference>
<feature type="binding site" evidence="13">
    <location>
        <position position="64"/>
    </location>
    <ligand>
        <name>substrate</name>
    </ligand>
</feature>
<evidence type="ECO:0000256" key="6">
    <source>
        <dbReference type="ARBA" id="ARBA00022679"/>
    </source>
</evidence>
<accession>A0A5J6MI54</accession>
<evidence type="ECO:0000313" key="19">
    <source>
        <dbReference type="EMBL" id="QEX16215.1"/>
    </source>
</evidence>
<evidence type="ECO:0000256" key="2">
    <source>
        <dbReference type="ARBA" id="ARBA00001941"/>
    </source>
</evidence>
<feature type="binding site" evidence="14">
    <location>
        <begin position="165"/>
        <end position="167"/>
    </location>
    <ligand>
        <name>thiamine diphosphate</name>
        <dbReference type="ChEBI" id="CHEBI:58937"/>
    </ligand>
</feature>
<dbReference type="SUPFAM" id="SSF52518">
    <property type="entry name" value="Thiamin diphosphate-binding fold (THDP-binding)"/>
    <property type="match status" value="2"/>
</dbReference>
<dbReference type="AlphaFoldDB" id="A0A5J6MI54"/>
<feature type="binding site" evidence="14">
    <location>
        <position position="312"/>
    </location>
    <ligand>
        <name>thiamine diphosphate</name>
        <dbReference type="ChEBI" id="CHEBI:58937"/>
    </ligand>
</feature>
<evidence type="ECO:0000256" key="9">
    <source>
        <dbReference type="ARBA" id="ARBA00023052"/>
    </source>
</evidence>
<dbReference type="GO" id="GO:0005829">
    <property type="term" value="C:cytosol"/>
    <property type="evidence" value="ECO:0007669"/>
    <property type="project" value="TreeGrafter"/>
</dbReference>
<dbReference type="GO" id="GO:0004802">
    <property type="term" value="F:transketolase activity"/>
    <property type="evidence" value="ECO:0007669"/>
    <property type="project" value="UniProtKB-UniRule"/>
</dbReference>
<sequence length="725" mass="79319">MKTPLYLGPREKTVEESAKPKIAAPPDASQAATGPQGRRSIDRLCIDTIRTLSMDAVQQANSGHPGTPMALAPVIYTLWQRFLRFDPADPTWPDRDRFVLSNGHASMLLYSMLHLAGVTAVDDRGEPTGEAAVTIDDIKHFREIDSKCPGHPEYGLTSGVETTTGPLGQGCATSVGMAMAGRWLAQHFNRPDFVLFDHDVYAFCGDGDMMEGITSEAASLAGHLMLGNLCWIYDSNRITIEGHTDLAFSEDVAARFLAYGWSVHRVGDANDIERMAEAIEIFRRTHKVPTLIVAESHIGYGAPHKHDTSAAHGEPLGEEEIRLAKRNYGWPEDAKFLVPDGVREHFRRGIGRRGHELRKAWLARVEAYRARHPDLAGQLEKMQKCELPDGWDGELPGFAADPKGLASRDSSAKVQNAIAAHFPWLIGGAADLAPSTKTRLTFEAAGDFEADKYGGRNLHFGIREHAMGAIVNGLALSKIRAYDSSFLIFSDYMKPAIRLGALMGLPVVHIFTHDSIGLGQDGPTHQPVEQLISLRAVPGIVTLRPADANEVVEAWRVVIRLKHQPACLVLSRQPLPTFDRKRYASAAGVARGAYVLADAEKGRPAVIMMGTGSEVALCVEVYERLEQEGIAARVVSMPSWELFEQQDRAYRDSVLPPDITARVSIEEGSVIGWDRYVGSTGAMIGMHSFGSSAPIKDLMKKFGFTPEKLLAAAKQQIARAREKAA</sequence>
<evidence type="ECO:0000256" key="4">
    <source>
        <dbReference type="ARBA" id="ARBA00011738"/>
    </source>
</evidence>
<reference evidence="19 20" key="1">
    <citation type="submission" date="2019-08" db="EMBL/GenBank/DDBJ databases">
        <title>Hyperibacter terrae gen. nov., sp. nov. and Hyperibacter viscosus sp. nov., two new members in the family Rhodospirillaceae isolated from the rhizosphere of Hypericum perforatum.</title>
        <authorList>
            <person name="Noviana Z."/>
        </authorList>
    </citation>
    <scope>NUCLEOTIDE SEQUENCE [LARGE SCALE GENOMIC DNA]</scope>
    <source>
        <strain evidence="19 20">R5913</strain>
    </source>
</reference>
<dbReference type="InterPro" id="IPR005478">
    <property type="entry name" value="Transketolase_bac-like"/>
</dbReference>
<comment type="subunit">
    <text evidence="4">Homodimer.</text>
</comment>
<gene>
    <name evidence="19" type="primary">tkt</name>
    <name evidence="19" type="ORF">FRZ44_15070</name>
</gene>
<dbReference type="FunFam" id="3.40.50.920:FF:000003">
    <property type="entry name" value="Transketolase"/>
    <property type="match status" value="1"/>
</dbReference>
<feature type="binding site" evidence="13">
    <location>
        <position position="513"/>
    </location>
    <ligand>
        <name>substrate</name>
    </ligand>
</feature>
<evidence type="ECO:0000256" key="17">
    <source>
        <dbReference type="SAM" id="MobiDB-lite"/>
    </source>
</evidence>
<dbReference type="SUPFAM" id="SSF52922">
    <property type="entry name" value="TK C-terminal domain-like"/>
    <property type="match status" value="1"/>
</dbReference>
<dbReference type="InterPro" id="IPR009014">
    <property type="entry name" value="Transketo_C/PFOR_II"/>
</dbReference>
<dbReference type="SMART" id="SM00861">
    <property type="entry name" value="Transket_pyr"/>
    <property type="match status" value="1"/>
</dbReference>
<comment type="cofactor">
    <cofactor evidence="2">
        <name>Co(2+)</name>
        <dbReference type="ChEBI" id="CHEBI:48828"/>
    </cofactor>
</comment>
<evidence type="ECO:0000256" key="1">
    <source>
        <dbReference type="ARBA" id="ARBA00001913"/>
    </source>
</evidence>
<comment type="cofactor">
    <cofactor evidence="1">
        <name>Ca(2+)</name>
        <dbReference type="ChEBI" id="CHEBI:29108"/>
    </cofactor>
</comment>
<dbReference type="NCBIfam" id="TIGR00232">
    <property type="entry name" value="tktlase_bact"/>
    <property type="match status" value="1"/>
</dbReference>
<keyword evidence="9 14" id="KW-0786">Thiamine pyrophosphate</keyword>
<feature type="domain" description="Transketolase-like pyrimidine-binding" evidence="18">
    <location>
        <begin position="405"/>
        <end position="577"/>
    </location>
</feature>
<comment type="cofactor">
    <cofactor evidence="15">
        <name>Mg(2+)</name>
        <dbReference type="ChEBI" id="CHEBI:18420"/>
    </cofactor>
    <text evidence="15">Binds 1 Mg(2+) ion per subunit. Can also utilize other divalent metal cations, such as Ca(2+), Mn(2+) and Co(2+).</text>
</comment>
<name>A0A5J6MI54_9PROT</name>
<dbReference type="InterPro" id="IPR005475">
    <property type="entry name" value="Transketolase-like_Pyr-bd"/>
</dbReference>
<feature type="binding site" evidence="14">
    <location>
        <position position="207"/>
    </location>
    <ligand>
        <name>thiamine diphosphate</name>
        <dbReference type="ChEBI" id="CHEBI:58937"/>
    </ligand>
</feature>
<feature type="binding site" evidence="14">
    <location>
        <position position="104"/>
    </location>
    <ligand>
        <name>thiamine diphosphate</name>
        <dbReference type="ChEBI" id="CHEBI:58937"/>
    </ligand>
</feature>
<dbReference type="FunFam" id="3.40.50.970:FF:000003">
    <property type="entry name" value="Transketolase"/>
    <property type="match status" value="1"/>
</dbReference>
<evidence type="ECO:0000259" key="18">
    <source>
        <dbReference type="SMART" id="SM00861"/>
    </source>
</evidence>
<dbReference type="InterPro" id="IPR055152">
    <property type="entry name" value="Transketolase-like_C_2"/>
</dbReference>
<evidence type="ECO:0000256" key="13">
    <source>
        <dbReference type="PIRSR" id="PIRSR605478-2"/>
    </source>
</evidence>
<dbReference type="EC" id="2.2.1.1" evidence="5 11"/>
<feature type="region of interest" description="Disordered" evidence="17">
    <location>
        <begin position="1"/>
        <end position="39"/>
    </location>
</feature>
<evidence type="ECO:0000313" key="20">
    <source>
        <dbReference type="Proteomes" id="UP000326202"/>
    </source>
</evidence>
<feature type="binding site" evidence="13">
    <location>
        <position position="312"/>
    </location>
    <ligand>
        <name>substrate</name>
    </ligand>
</feature>
<evidence type="ECO:0000256" key="10">
    <source>
        <dbReference type="ARBA" id="ARBA00049473"/>
    </source>
</evidence>
<evidence type="ECO:0000256" key="16">
    <source>
        <dbReference type="PIRSR" id="PIRSR605478-5"/>
    </source>
</evidence>
<evidence type="ECO:0000256" key="15">
    <source>
        <dbReference type="PIRSR" id="PIRSR605478-4"/>
    </source>
</evidence>
<feature type="binding site" evidence="13">
    <location>
        <position position="435"/>
    </location>
    <ligand>
        <name>substrate</name>
    </ligand>
</feature>
<dbReference type="InterPro" id="IPR033247">
    <property type="entry name" value="Transketolase_fam"/>
</dbReference>
<evidence type="ECO:0000256" key="8">
    <source>
        <dbReference type="ARBA" id="ARBA00022842"/>
    </source>
</evidence>
<evidence type="ECO:0000256" key="5">
    <source>
        <dbReference type="ARBA" id="ARBA00013152"/>
    </source>
</evidence>
<comment type="cofactor">
    <cofactor evidence="14">
        <name>thiamine diphosphate</name>
        <dbReference type="ChEBI" id="CHEBI:58937"/>
    </cofactor>
    <text evidence="14">Binds 1 thiamine pyrophosphate per subunit. During the reaction, the substrate forms a covalent intermediate with the cofactor.</text>
</comment>
<keyword evidence="7 15" id="KW-0479">Metal-binding</keyword>
<dbReference type="FunFam" id="3.40.50.970:FF:000004">
    <property type="entry name" value="Transketolase"/>
    <property type="match status" value="1"/>
</dbReference>
<feature type="site" description="Important for catalytic activity" evidence="16">
    <location>
        <position position="64"/>
    </location>
</feature>
<dbReference type="CDD" id="cd02012">
    <property type="entry name" value="TPP_TK"/>
    <property type="match status" value="1"/>
</dbReference>
<feature type="binding site" evidence="15">
    <location>
        <position position="236"/>
    </location>
    <ligand>
        <name>Mg(2+)</name>
        <dbReference type="ChEBI" id="CHEBI:18420"/>
    </ligand>
</feature>
<keyword evidence="8 15" id="KW-0460">Magnesium</keyword>
<feature type="binding site" evidence="15">
    <location>
        <position position="206"/>
    </location>
    <ligand>
        <name>Mg(2+)</name>
        <dbReference type="ChEBI" id="CHEBI:18420"/>
    </ligand>
</feature>
<feature type="binding site" evidence="14">
    <location>
        <position position="489"/>
    </location>
    <ligand>
        <name>thiamine diphosphate</name>
        <dbReference type="ChEBI" id="CHEBI:58937"/>
    </ligand>
</feature>
<keyword evidence="6" id="KW-0808">Transferase</keyword>
<feature type="compositionally biased region" description="Basic and acidic residues" evidence="17">
    <location>
        <begin position="9"/>
        <end position="19"/>
    </location>
</feature>
<evidence type="ECO:0000256" key="11">
    <source>
        <dbReference type="NCBIfam" id="TIGR00232"/>
    </source>
</evidence>
<feature type="active site" description="Proton donor" evidence="12">
    <location>
        <position position="464"/>
    </location>
</feature>
<feature type="binding site" evidence="13">
    <location>
        <position position="572"/>
    </location>
    <ligand>
        <name>substrate</name>
    </ligand>
</feature>